<dbReference type="Pfam" id="PF24626">
    <property type="entry name" value="SH3_Tf2-1"/>
    <property type="match status" value="1"/>
</dbReference>
<reference evidence="2 3" key="1">
    <citation type="submission" date="2018-02" db="EMBL/GenBank/DDBJ databases">
        <title>Genome sequence of the basidiomycete white-rot fungus Phlebia centrifuga.</title>
        <authorList>
            <person name="Granchi Z."/>
            <person name="Peng M."/>
            <person name="de Vries R.P."/>
            <person name="Hilden K."/>
            <person name="Makela M.R."/>
            <person name="Grigoriev I."/>
            <person name="Riley R."/>
        </authorList>
    </citation>
    <scope>NUCLEOTIDE SEQUENCE [LARGE SCALE GENOMIC DNA]</scope>
    <source>
        <strain evidence="2 3">FBCC195</strain>
    </source>
</reference>
<dbReference type="InterPro" id="IPR000953">
    <property type="entry name" value="Chromo/chromo_shadow_dom"/>
</dbReference>
<dbReference type="InterPro" id="IPR056924">
    <property type="entry name" value="SH3_Tf2-1"/>
</dbReference>
<dbReference type="STRING" id="98765.A0A2R6NY72"/>
<dbReference type="SMART" id="SM00298">
    <property type="entry name" value="CHROMO"/>
    <property type="match status" value="1"/>
</dbReference>
<organism evidence="2 3">
    <name type="scientific">Hermanssonia centrifuga</name>
    <dbReference type="NCBI Taxonomy" id="98765"/>
    <lineage>
        <taxon>Eukaryota</taxon>
        <taxon>Fungi</taxon>
        <taxon>Dikarya</taxon>
        <taxon>Basidiomycota</taxon>
        <taxon>Agaricomycotina</taxon>
        <taxon>Agaricomycetes</taxon>
        <taxon>Polyporales</taxon>
        <taxon>Meruliaceae</taxon>
        <taxon>Hermanssonia</taxon>
    </lineage>
</organism>
<comment type="caution">
    <text evidence="2">The sequence shown here is derived from an EMBL/GenBank/DDBJ whole genome shotgun (WGS) entry which is preliminary data.</text>
</comment>
<protein>
    <recommendedName>
        <fullName evidence="1">Chromo domain-containing protein</fullName>
    </recommendedName>
</protein>
<accession>A0A2R6NY72</accession>
<dbReference type="AlphaFoldDB" id="A0A2R6NY72"/>
<keyword evidence="3" id="KW-1185">Reference proteome</keyword>
<sequence>MNTINASTGFTPFQLHCGRQPRIIPPLHTPERSDADSSDAAKVIAQLETDVMEAQDNLLLAKSNQAYHADKSRSAEKVYTAGDKVMLSTFHRRRDFMQRGDHRVAKFMVRWDGPYRVHRAWPETSLYELQLPGHTNIFPKFHASLLKPHIPNDSTLYPSRAHNEPAPIFDPETRENQHFVERILDRRRRGRGWQYLVHWKGFGPEHDEWLPGSRVDNLQALDVYLRENALPFDG</sequence>
<dbReference type="EMBL" id="MLYV02000683">
    <property type="protein sequence ID" value="PSR79777.1"/>
    <property type="molecule type" value="Genomic_DNA"/>
</dbReference>
<dbReference type="Gene3D" id="2.40.50.40">
    <property type="match status" value="1"/>
</dbReference>
<proteinExistence type="predicted"/>
<evidence type="ECO:0000313" key="2">
    <source>
        <dbReference type="EMBL" id="PSR79777.1"/>
    </source>
</evidence>
<gene>
    <name evidence="2" type="ORF">PHLCEN_2v6895</name>
</gene>
<dbReference type="SUPFAM" id="SSF54160">
    <property type="entry name" value="Chromo domain-like"/>
    <property type="match status" value="1"/>
</dbReference>
<name>A0A2R6NY72_9APHY</name>
<dbReference type="Pfam" id="PF00385">
    <property type="entry name" value="Chromo"/>
    <property type="match status" value="1"/>
</dbReference>
<dbReference type="InterPro" id="IPR016197">
    <property type="entry name" value="Chromo-like_dom_sf"/>
</dbReference>
<dbReference type="GO" id="GO:0006338">
    <property type="term" value="P:chromatin remodeling"/>
    <property type="evidence" value="ECO:0007669"/>
    <property type="project" value="UniProtKB-ARBA"/>
</dbReference>
<dbReference type="Proteomes" id="UP000186601">
    <property type="component" value="Unassembled WGS sequence"/>
</dbReference>
<evidence type="ECO:0000259" key="1">
    <source>
        <dbReference type="PROSITE" id="PS50013"/>
    </source>
</evidence>
<dbReference type="InterPro" id="IPR023780">
    <property type="entry name" value="Chromo_domain"/>
</dbReference>
<feature type="domain" description="Chromo" evidence="1">
    <location>
        <begin position="178"/>
        <end position="228"/>
    </location>
</feature>
<dbReference type="OrthoDB" id="2797467at2759"/>
<dbReference type="PROSITE" id="PS50013">
    <property type="entry name" value="CHROMO_2"/>
    <property type="match status" value="1"/>
</dbReference>
<evidence type="ECO:0000313" key="3">
    <source>
        <dbReference type="Proteomes" id="UP000186601"/>
    </source>
</evidence>